<evidence type="ECO:0000313" key="3">
    <source>
        <dbReference type="Proteomes" id="UP001497512"/>
    </source>
</evidence>
<protein>
    <submittedName>
        <fullName evidence="2">Uncharacterized protein</fullName>
    </submittedName>
</protein>
<name>A0ABP0TI63_9BRYO</name>
<organism evidence="2 3">
    <name type="scientific">Sphagnum troendelagicum</name>
    <dbReference type="NCBI Taxonomy" id="128251"/>
    <lineage>
        <taxon>Eukaryota</taxon>
        <taxon>Viridiplantae</taxon>
        <taxon>Streptophyta</taxon>
        <taxon>Embryophyta</taxon>
        <taxon>Bryophyta</taxon>
        <taxon>Sphagnophytina</taxon>
        <taxon>Sphagnopsida</taxon>
        <taxon>Sphagnales</taxon>
        <taxon>Sphagnaceae</taxon>
        <taxon>Sphagnum</taxon>
    </lineage>
</organism>
<sequence length="1385" mass="149613">MEEDMEWSLRSGWKTRDGNLAKHVSLLQVLHAADGSVLRKQADLPDEDGVGGGAILVPGPDPSPCEVTVKFQHRLCHIHCIQVLSSAKTCEIYTQSEGAANPEYVCTRRGTKFEAATKSKKIVAGMLDEEVSSKLLVKEPVTEDRFESHSNSQGAEDAVTSGMTQEYQRSEIQLPAESANVAGLSSGSEGSDCQETEGELAVCECGDMPICKRKVITGIGLAEPAWSQECDVQHGSHFSCETDEEERSCSEDSTDWAEAAAHSCKSQGQEVDELQSEGCKAEFYLVDFADGSGSHCQQEFAESYSAGIHKGLGDEVISLIKHTQGGVHEADSDVIQEPVQDSGISVVGLGGGEKSEVVQASMLVVDEWDGRRNGTVHSDEEFEVVESSNGLVSSCKGAGFEQQIAIKNEKRHDVNSFPVNIDSEEEVRSDRILYNVEVQFEDLDPCMSLTIRLLSLEEKFVVDIEDVLITVSLGPIFTAFNCSTSVNPPQLGLNVGNGAAFLGMFVPSMLQIASGLSGSSERKEVAPAASINGEKLLTEGASMQSMLTPSKEPIMQTLMSRLDPGGLKGKSVADSPPVEVTHNASVAEVCQRLDRLEAVCVRIETSLNKALESFDRRIELLEARQNVGPQPGNASYTGSSPIAYESRFAPGLAAQVSNPYSIHTSGQGRSIFEESSASLDADKVLDSSAVVTKTDDTVSCQSLEEAHHDGAESSGKVSSSQMISLKSSRPLVTVDDAWSSALLAFSMTGGSIIAGAHPGPIGLNTDQLDTVSSSETLTSELRAGTTEEPMTCLDSNIDDEKDVTSSVKMSFLHRAAIVQEGASDDPVGRKEEEDSDGDELVKVANHPGETAQVAREELQTQQHNVQLIHDEDAGAGQEEEILLRPVEVSLNYGLEDNLAQVHGSATRASISHVQMIEPTSVSDLYKFFVDHSTREGSSSGSKSPWAFDLNCLYEEQEEDCRPHSRQVDFRSGNLHVSSFCPSRREYCGVSTQAASSESTEQLMHSEHSQKWVEQQQPHHSLEDLFASFSSSSVLEIGDYQAGVEGSWFSMSSSHREELSLSNEIDVHEQFWGSEAISGLSHQQQFMDLVTEDLEYRTAKPSSEGFQEVFGNFVENVPSSQCSDSTQSGEHWPIHLESHEFLSQRYSGAQADLFEAFSQRDALEEEEGDTGLLLDDMACFSVVTSQVSSGVTSSATSVPLMTVDGSDSDPFKDLFVDEAARPSFPSNNDLFMSLSSEIVRAGKEPLISRPSVSGPDPLELLSANQAIALGTYDFPRNSLHTEDFFSIPSLVVPQAAAVAQGLPLEPTRLPELLWDSDSYGSGSPSTTRAPDSQYTGDVSSDVSFEGDAASPFCSLEPVRLDPGASLMEGMGLVNPLESEEMIWYSV</sequence>
<evidence type="ECO:0000313" key="2">
    <source>
        <dbReference type="EMBL" id="CAK9196625.1"/>
    </source>
</evidence>
<evidence type="ECO:0000256" key="1">
    <source>
        <dbReference type="SAM" id="MobiDB-lite"/>
    </source>
</evidence>
<feature type="compositionally biased region" description="Polar residues" evidence="1">
    <location>
        <begin position="1317"/>
        <end position="1339"/>
    </location>
</feature>
<feature type="region of interest" description="Disordered" evidence="1">
    <location>
        <begin position="1312"/>
        <end position="1339"/>
    </location>
</feature>
<dbReference type="Proteomes" id="UP001497512">
    <property type="component" value="Chromosome 11"/>
</dbReference>
<proteinExistence type="predicted"/>
<dbReference type="PANTHER" id="PTHR37261">
    <property type="entry name" value="40S RIBOSOMAL PROTEIN S27"/>
    <property type="match status" value="1"/>
</dbReference>
<accession>A0ABP0TI63</accession>
<keyword evidence="3" id="KW-1185">Reference proteome</keyword>
<dbReference type="EMBL" id="OZ019903">
    <property type="protein sequence ID" value="CAK9196625.1"/>
    <property type="molecule type" value="Genomic_DNA"/>
</dbReference>
<dbReference type="PANTHER" id="PTHR37261:SF1">
    <property type="entry name" value="40S RIBOSOMAL PROTEIN S27"/>
    <property type="match status" value="1"/>
</dbReference>
<reference evidence="2" key="1">
    <citation type="submission" date="2024-02" db="EMBL/GenBank/DDBJ databases">
        <authorList>
            <consortium name="ELIXIR-Norway"/>
            <consortium name="Elixir Norway"/>
        </authorList>
    </citation>
    <scope>NUCLEOTIDE SEQUENCE</scope>
</reference>
<feature type="region of interest" description="Disordered" evidence="1">
    <location>
        <begin position="141"/>
        <end position="166"/>
    </location>
</feature>
<feature type="region of interest" description="Disordered" evidence="1">
    <location>
        <begin position="819"/>
        <end position="838"/>
    </location>
</feature>
<gene>
    <name evidence="2" type="ORF">CSSPTR1EN2_LOCUS3567</name>
</gene>